<evidence type="ECO:0000256" key="9">
    <source>
        <dbReference type="RuleBase" id="RU000461"/>
    </source>
</evidence>
<dbReference type="PROSITE" id="PS00086">
    <property type="entry name" value="CYTOCHROME_P450"/>
    <property type="match status" value="1"/>
</dbReference>
<evidence type="ECO:0000256" key="6">
    <source>
        <dbReference type="ARBA" id="ARBA00023004"/>
    </source>
</evidence>
<sequence length="528" mass="59309">MALLSLTNLIAPLSILILYILNRLIRPQKHILPLPPGPKGIPLLGNINDLPEPGILECHHWLKHKDLYGPISSITVLGQTFVIINDADIALELLRDRAAIYSERPTMVYSGEMIGWKNALGMLQYTDDFKVFRKNFAKVAGSNIALAAFDRVQEEEAAHFLLNVLDSPDDLFDHIKKEAGAVILRITYGYTPEAHSKDPLVDLVGQTMKEFSETVVPGKFAVDIFPFLRHLPDWCPGAGFKVNARQMAKQLSRTVEEPYQFVKQQMRSKTAKTSFLSQAIEKIGLDAHMEHIHKWSAVSMYTGGADTTVSSLMTFFLAMAVFPEVQIKAREELDRVIGGGRLPVSADKGQLSYIEAVVKETHRWHPVAPMALAHATAKDDNIRGYRIPKGAVVLPNTWWATHDPAVYPDPMVFRPERYFSTPTHAAEPDPRTWTFGYGRRVCPGRYVADNALFTTIAQSLAVFNIEKPVENGETIEPKIEFEPGTVSHPVPYRLSIKPRSESHRGLIRKAEEMYPWEKSDAKALENLR</sequence>
<evidence type="ECO:0000256" key="5">
    <source>
        <dbReference type="ARBA" id="ARBA00023002"/>
    </source>
</evidence>
<organism evidence="10 11">
    <name type="scientific">Clathrospora elynae</name>
    <dbReference type="NCBI Taxonomy" id="706981"/>
    <lineage>
        <taxon>Eukaryota</taxon>
        <taxon>Fungi</taxon>
        <taxon>Dikarya</taxon>
        <taxon>Ascomycota</taxon>
        <taxon>Pezizomycotina</taxon>
        <taxon>Dothideomycetes</taxon>
        <taxon>Pleosporomycetidae</taxon>
        <taxon>Pleosporales</taxon>
        <taxon>Diademaceae</taxon>
        <taxon>Clathrospora</taxon>
    </lineage>
</organism>
<dbReference type="InterPro" id="IPR017972">
    <property type="entry name" value="Cyt_P450_CS"/>
</dbReference>
<dbReference type="Gene3D" id="1.10.630.10">
    <property type="entry name" value="Cytochrome P450"/>
    <property type="match status" value="1"/>
</dbReference>
<evidence type="ECO:0000256" key="8">
    <source>
        <dbReference type="PIRSR" id="PIRSR602401-1"/>
    </source>
</evidence>
<evidence type="ECO:0000256" key="4">
    <source>
        <dbReference type="ARBA" id="ARBA00022723"/>
    </source>
</evidence>
<dbReference type="GO" id="GO:0004497">
    <property type="term" value="F:monooxygenase activity"/>
    <property type="evidence" value="ECO:0007669"/>
    <property type="project" value="UniProtKB-KW"/>
</dbReference>
<evidence type="ECO:0000256" key="1">
    <source>
        <dbReference type="ARBA" id="ARBA00001971"/>
    </source>
</evidence>
<comment type="similarity">
    <text evidence="2 9">Belongs to the cytochrome P450 family.</text>
</comment>
<evidence type="ECO:0000313" key="11">
    <source>
        <dbReference type="Proteomes" id="UP000800038"/>
    </source>
</evidence>
<keyword evidence="5 9" id="KW-0560">Oxidoreductase</keyword>
<evidence type="ECO:0000313" key="10">
    <source>
        <dbReference type="EMBL" id="KAF1943820.1"/>
    </source>
</evidence>
<evidence type="ECO:0000256" key="3">
    <source>
        <dbReference type="ARBA" id="ARBA00022617"/>
    </source>
</evidence>
<dbReference type="PRINTS" id="PR00463">
    <property type="entry name" value="EP450I"/>
</dbReference>
<dbReference type="GO" id="GO:0005506">
    <property type="term" value="F:iron ion binding"/>
    <property type="evidence" value="ECO:0007669"/>
    <property type="project" value="InterPro"/>
</dbReference>
<reference evidence="10" key="1">
    <citation type="journal article" date="2020" name="Stud. Mycol.">
        <title>101 Dothideomycetes genomes: a test case for predicting lifestyles and emergence of pathogens.</title>
        <authorList>
            <person name="Haridas S."/>
            <person name="Albert R."/>
            <person name="Binder M."/>
            <person name="Bloem J."/>
            <person name="Labutti K."/>
            <person name="Salamov A."/>
            <person name="Andreopoulos B."/>
            <person name="Baker S."/>
            <person name="Barry K."/>
            <person name="Bills G."/>
            <person name="Bluhm B."/>
            <person name="Cannon C."/>
            <person name="Castanera R."/>
            <person name="Culley D."/>
            <person name="Daum C."/>
            <person name="Ezra D."/>
            <person name="Gonzalez J."/>
            <person name="Henrissat B."/>
            <person name="Kuo A."/>
            <person name="Liang C."/>
            <person name="Lipzen A."/>
            <person name="Lutzoni F."/>
            <person name="Magnuson J."/>
            <person name="Mondo S."/>
            <person name="Nolan M."/>
            <person name="Ohm R."/>
            <person name="Pangilinan J."/>
            <person name="Park H.-J."/>
            <person name="Ramirez L."/>
            <person name="Alfaro M."/>
            <person name="Sun H."/>
            <person name="Tritt A."/>
            <person name="Yoshinaga Y."/>
            <person name="Zwiers L.-H."/>
            <person name="Turgeon B."/>
            <person name="Goodwin S."/>
            <person name="Spatafora J."/>
            <person name="Crous P."/>
            <person name="Grigoriev I."/>
        </authorList>
    </citation>
    <scope>NUCLEOTIDE SEQUENCE</scope>
    <source>
        <strain evidence="10">CBS 161.51</strain>
    </source>
</reference>
<dbReference type="PANTHER" id="PTHR46300:SF7">
    <property type="entry name" value="P450, PUTATIVE (EUROFUNG)-RELATED"/>
    <property type="match status" value="1"/>
</dbReference>
<name>A0A6A5SV88_9PLEO</name>
<dbReference type="AlphaFoldDB" id="A0A6A5SV88"/>
<dbReference type="Pfam" id="PF00067">
    <property type="entry name" value="p450"/>
    <property type="match status" value="1"/>
</dbReference>
<dbReference type="OrthoDB" id="2789670at2759"/>
<dbReference type="PRINTS" id="PR00385">
    <property type="entry name" value="P450"/>
</dbReference>
<proteinExistence type="inferred from homology"/>
<comment type="cofactor">
    <cofactor evidence="1 8">
        <name>heme</name>
        <dbReference type="ChEBI" id="CHEBI:30413"/>
    </cofactor>
</comment>
<keyword evidence="7 9" id="KW-0503">Monooxygenase</keyword>
<feature type="binding site" description="axial binding residue" evidence="8">
    <location>
        <position position="442"/>
    </location>
    <ligand>
        <name>heme</name>
        <dbReference type="ChEBI" id="CHEBI:30413"/>
    </ligand>
    <ligandPart>
        <name>Fe</name>
        <dbReference type="ChEBI" id="CHEBI:18248"/>
    </ligandPart>
</feature>
<keyword evidence="3 8" id="KW-0349">Heme</keyword>
<dbReference type="CDD" id="cd11065">
    <property type="entry name" value="CYP64-like"/>
    <property type="match status" value="1"/>
</dbReference>
<dbReference type="SUPFAM" id="SSF48264">
    <property type="entry name" value="Cytochrome P450"/>
    <property type="match status" value="1"/>
</dbReference>
<protein>
    <submittedName>
        <fullName evidence="10">Cytochrome P450</fullName>
    </submittedName>
</protein>
<evidence type="ECO:0000256" key="7">
    <source>
        <dbReference type="ARBA" id="ARBA00023033"/>
    </source>
</evidence>
<dbReference type="InterPro" id="IPR050364">
    <property type="entry name" value="Cytochrome_P450_fung"/>
</dbReference>
<evidence type="ECO:0000256" key="2">
    <source>
        <dbReference type="ARBA" id="ARBA00010617"/>
    </source>
</evidence>
<dbReference type="GO" id="GO:0016705">
    <property type="term" value="F:oxidoreductase activity, acting on paired donors, with incorporation or reduction of molecular oxygen"/>
    <property type="evidence" value="ECO:0007669"/>
    <property type="project" value="InterPro"/>
</dbReference>
<dbReference type="InterPro" id="IPR001128">
    <property type="entry name" value="Cyt_P450"/>
</dbReference>
<dbReference type="InterPro" id="IPR002401">
    <property type="entry name" value="Cyt_P450_E_grp-I"/>
</dbReference>
<dbReference type="PANTHER" id="PTHR46300">
    <property type="entry name" value="P450, PUTATIVE (EUROFUNG)-RELATED-RELATED"/>
    <property type="match status" value="1"/>
</dbReference>
<gene>
    <name evidence="10" type="ORF">EJ02DRAFT_501932</name>
</gene>
<keyword evidence="4 8" id="KW-0479">Metal-binding</keyword>
<keyword evidence="11" id="KW-1185">Reference proteome</keyword>
<dbReference type="GO" id="GO:0020037">
    <property type="term" value="F:heme binding"/>
    <property type="evidence" value="ECO:0007669"/>
    <property type="project" value="InterPro"/>
</dbReference>
<dbReference type="Proteomes" id="UP000800038">
    <property type="component" value="Unassembled WGS sequence"/>
</dbReference>
<dbReference type="EMBL" id="ML976022">
    <property type="protein sequence ID" value="KAF1943820.1"/>
    <property type="molecule type" value="Genomic_DNA"/>
</dbReference>
<dbReference type="InterPro" id="IPR036396">
    <property type="entry name" value="Cyt_P450_sf"/>
</dbReference>
<accession>A0A6A5SV88</accession>
<keyword evidence="6 8" id="KW-0408">Iron</keyword>